<dbReference type="AlphaFoldDB" id="A5ASI2"/>
<dbReference type="EMBL" id="AM433873">
    <property type="protein sequence ID" value="CAN82556.1"/>
    <property type="molecule type" value="Genomic_DNA"/>
</dbReference>
<proteinExistence type="predicted"/>
<sequence length="103" mass="11487">MDCAGCSADCGEFVRWWPGRCSRESRFRCGVMPKTKTNPVGKNQWEGDEGGEGGSGTRARDPKEGHGPNAKPCWHKKPEDHFNGLPAHCLIYEVHMHFSPSLF</sequence>
<feature type="region of interest" description="Disordered" evidence="1">
    <location>
        <begin position="32"/>
        <end position="73"/>
    </location>
</feature>
<accession>A5ASI2</accession>
<protein>
    <submittedName>
        <fullName evidence="2">Uncharacterized protein</fullName>
    </submittedName>
</protein>
<reference evidence="2" key="1">
    <citation type="journal article" date="2007" name="PLoS ONE">
        <title>The first genome sequence of an elite grapevine cultivar (Pinot noir Vitis vinifera L.): coping with a highly heterozygous genome.</title>
        <authorList>
            <person name="Velasco R."/>
            <person name="Zharkikh A."/>
            <person name="Troggio M."/>
            <person name="Cartwright D.A."/>
            <person name="Cestaro A."/>
            <person name="Pruss D."/>
            <person name="Pindo M."/>
            <person name="FitzGerald L.M."/>
            <person name="Vezzulli S."/>
            <person name="Reid J."/>
            <person name="Malacarne G."/>
            <person name="Iliev D."/>
            <person name="Coppola G."/>
            <person name="Wardell B."/>
            <person name="Micheletti D."/>
            <person name="Macalma T."/>
            <person name="Facci M."/>
            <person name="Mitchell J.T."/>
            <person name="Perazzolli M."/>
            <person name="Eldredge G."/>
            <person name="Gatto P."/>
            <person name="Oyzerski R."/>
            <person name="Moretto M."/>
            <person name="Gutin N."/>
            <person name="Stefanini M."/>
            <person name="Chen Y."/>
            <person name="Segala C."/>
            <person name="Davenport C."/>
            <person name="Dematte L."/>
            <person name="Mraz A."/>
            <person name="Battilana J."/>
            <person name="Stormo K."/>
            <person name="Costa F."/>
            <person name="Tao Q."/>
            <person name="Si-Ammour A."/>
            <person name="Harkins T."/>
            <person name="Lackey A."/>
            <person name="Perbost C."/>
            <person name="Taillon B."/>
            <person name="Stella A."/>
            <person name="Solovyev V."/>
            <person name="Fawcett J.A."/>
            <person name="Sterck L."/>
            <person name="Vandepoele K."/>
            <person name="Grando S.M."/>
            <person name="Toppo S."/>
            <person name="Moser C."/>
            <person name="Lanchbury J."/>
            <person name="Bogden R."/>
            <person name="Skolnick M."/>
            <person name="Sgaramella V."/>
            <person name="Bhatnagar S.K."/>
            <person name="Fontana P."/>
            <person name="Gutin A."/>
            <person name="Van de Peer Y."/>
            <person name="Salamini F."/>
            <person name="Viola R."/>
        </authorList>
    </citation>
    <scope>NUCLEOTIDE SEQUENCE</scope>
</reference>
<evidence type="ECO:0000313" key="2">
    <source>
        <dbReference type="EMBL" id="CAN82556.1"/>
    </source>
</evidence>
<organism evidence="2">
    <name type="scientific">Vitis vinifera</name>
    <name type="common">Grape</name>
    <dbReference type="NCBI Taxonomy" id="29760"/>
    <lineage>
        <taxon>Eukaryota</taxon>
        <taxon>Viridiplantae</taxon>
        <taxon>Streptophyta</taxon>
        <taxon>Embryophyta</taxon>
        <taxon>Tracheophyta</taxon>
        <taxon>Spermatophyta</taxon>
        <taxon>Magnoliopsida</taxon>
        <taxon>eudicotyledons</taxon>
        <taxon>Gunneridae</taxon>
        <taxon>Pentapetalae</taxon>
        <taxon>rosids</taxon>
        <taxon>Vitales</taxon>
        <taxon>Vitaceae</taxon>
        <taxon>Viteae</taxon>
        <taxon>Vitis</taxon>
    </lineage>
</organism>
<evidence type="ECO:0000256" key="1">
    <source>
        <dbReference type="SAM" id="MobiDB-lite"/>
    </source>
</evidence>
<name>A5ASI2_VITVI</name>
<gene>
    <name evidence="2" type="ORF">VITISV_040049</name>
</gene>